<keyword evidence="3" id="KW-1185">Reference proteome</keyword>
<accession>A0A9N7TJ13</accession>
<reference evidence="2" key="1">
    <citation type="submission" date="2020-03" db="EMBL/GenBank/DDBJ databases">
        <authorList>
            <person name="Weist P."/>
        </authorList>
    </citation>
    <scope>NUCLEOTIDE SEQUENCE</scope>
</reference>
<sequence length="62" mass="6803">MDTDQLRFLRKQRFSVTEQENPNPPSTSSAGLLCEVSTGQRSHTSSSLPVEVPVISRARGLC</sequence>
<feature type="region of interest" description="Disordered" evidence="1">
    <location>
        <begin position="10"/>
        <end position="48"/>
    </location>
</feature>
<name>A0A9N7TJ13_PLEPL</name>
<evidence type="ECO:0000313" key="2">
    <source>
        <dbReference type="EMBL" id="CAB1413721.1"/>
    </source>
</evidence>
<proteinExistence type="predicted"/>
<evidence type="ECO:0000313" key="3">
    <source>
        <dbReference type="Proteomes" id="UP001153269"/>
    </source>
</evidence>
<protein>
    <submittedName>
        <fullName evidence="2">Uncharacterized protein</fullName>
    </submittedName>
</protein>
<gene>
    <name evidence="2" type="ORF">PLEPLA_LOCUS1423</name>
</gene>
<evidence type="ECO:0000256" key="1">
    <source>
        <dbReference type="SAM" id="MobiDB-lite"/>
    </source>
</evidence>
<feature type="compositionally biased region" description="Polar residues" evidence="1">
    <location>
        <begin position="14"/>
        <end position="30"/>
    </location>
</feature>
<dbReference type="EMBL" id="CADEAL010000067">
    <property type="protein sequence ID" value="CAB1413721.1"/>
    <property type="molecule type" value="Genomic_DNA"/>
</dbReference>
<organism evidence="2 3">
    <name type="scientific">Pleuronectes platessa</name>
    <name type="common">European plaice</name>
    <dbReference type="NCBI Taxonomy" id="8262"/>
    <lineage>
        <taxon>Eukaryota</taxon>
        <taxon>Metazoa</taxon>
        <taxon>Chordata</taxon>
        <taxon>Craniata</taxon>
        <taxon>Vertebrata</taxon>
        <taxon>Euteleostomi</taxon>
        <taxon>Actinopterygii</taxon>
        <taxon>Neopterygii</taxon>
        <taxon>Teleostei</taxon>
        <taxon>Neoteleostei</taxon>
        <taxon>Acanthomorphata</taxon>
        <taxon>Carangaria</taxon>
        <taxon>Pleuronectiformes</taxon>
        <taxon>Pleuronectoidei</taxon>
        <taxon>Pleuronectidae</taxon>
        <taxon>Pleuronectes</taxon>
    </lineage>
</organism>
<dbReference type="Proteomes" id="UP001153269">
    <property type="component" value="Unassembled WGS sequence"/>
</dbReference>
<feature type="compositionally biased region" description="Polar residues" evidence="1">
    <location>
        <begin position="37"/>
        <end position="48"/>
    </location>
</feature>
<comment type="caution">
    <text evidence="2">The sequence shown here is derived from an EMBL/GenBank/DDBJ whole genome shotgun (WGS) entry which is preliminary data.</text>
</comment>
<dbReference type="AlphaFoldDB" id="A0A9N7TJ13"/>